<dbReference type="EMBL" id="FNQK01000001">
    <property type="protein sequence ID" value="SDZ74826.1"/>
    <property type="molecule type" value="Genomic_DNA"/>
</dbReference>
<keyword evidence="2" id="KW-0808">Transferase</keyword>
<dbReference type="PANTHER" id="PTHR43031">
    <property type="entry name" value="FAD-DEPENDENT OXIDOREDUCTASE"/>
    <property type="match status" value="1"/>
</dbReference>
<dbReference type="STRING" id="283786.SAMN04487990_101211"/>
<evidence type="ECO:0000259" key="1">
    <source>
        <dbReference type="PROSITE" id="PS50206"/>
    </source>
</evidence>
<dbReference type="SUPFAM" id="SSF52821">
    <property type="entry name" value="Rhodanese/Cell cycle control phosphatase"/>
    <property type="match status" value="1"/>
</dbReference>
<dbReference type="PANTHER" id="PTHR43031:SF18">
    <property type="entry name" value="RHODANESE-RELATED SULFURTRANSFERASES"/>
    <property type="match status" value="1"/>
</dbReference>
<evidence type="ECO:0000313" key="3">
    <source>
        <dbReference type="Proteomes" id="UP000198846"/>
    </source>
</evidence>
<dbReference type="Pfam" id="PF00581">
    <property type="entry name" value="Rhodanese"/>
    <property type="match status" value="1"/>
</dbReference>
<dbReference type="GO" id="GO:0016740">
    <property type="term" value="F:transferase activity"/>
    <property type="evidence" value="ECO:0007669"/>
    <property type="project" value="UniProtKB-KW"/>
</dbReference>
<dbReference type="PROSITE" id="PS50206">
    <property type="entry name" value="RHODANESE_3"/>
    <property type="match status" value="1"/>
</dbReference>
<sequence length="112" mass="12636">MSILKKLFGFKTTQSNVIKVLNPNDFKTQITNKKVQLVDVRTPNEFQSGHIKGAKNIDAFSGTFNKKCNTLNKEEPIYIYCRSGARSKQASKRLEALGFKEVYDLKGGISNF</sequence>
<keyword evidence="3" id="KW-1185">Reference proteome</keyword>
<dbReference type="Gene3D" id="3.40.250.10">
    <property type="entry name" value="Rhodanese-like domain"/>
    <property type="match status" value="1"/>
</dbReference>
<accession>A0A1H3VJ82</accession>
<dbReference type="InterPro" id="IPR050229">
    <property type="entry name" value="GlpE_sulfurtransferase"/>
</dbReference>
<evidence type="ECO:0000313" key="2">
    <source>
        <dbReference type="EMBL" id="SDZ74826.1"/>
    </source>
</evidence>
<dbReference type="Proteomes" id="UP000198846">
    <property type="component" value="Unassembled WGS sequence"/>
</dbReference>
<proteinExistence type="predicted"/>
<dbReference type="CDD" id="cd00158">
    <property type="entry name" value="RHOD"/>
    <property type="match status" value="1"/>
</dbReference>
<organism evidence="2 3">
    <name type="scientific">Bizionia paragorgiae</name>
    <dbReference type="NCBI Taxonomy" id="283786"/>
    <lineage>
        <taxon>Bacteria</taxon>
        <taxon>Pseudomonadati</taxon>
        <taxon>Bacteroidota</taxon>
        <taxon>Flavobacteriia</taxon>
        <taxon>Flavobacteriales</taxon>
        <taxon>Flavobacteriaceae</taxon>
        <taxon>Bizionia</taxon>
    </lineage>
</organism>
<name>A0A1H3VJ82_BIZPA</name>
<dbReference type="InterPro" id="IPR036873">
    <property type="entry name" value="Rhodanese-like_dom_sf"/>
</dbReference>
<feature type="domain" description="Rhodanese" evidence="1">
    <location>
        <begin position="31"/>
        <end position="112"/>
    </location>
</feature>
<gene>
    <name evidence="2" type="ORF">SAMN04487990_101211</name>
</gene>
<dbReference type="OrthoDB" id="9808735at2"/>
<protein>
    <submittedName>
        <fullName evidence="2">Rhodanese-related sulfurtransferase</fullName>
    </submittedName>
</protein>
<dbReference type="RefSeq" id="WP_092131282.1">
    <property type="nucleotide sequence ID" value="NZ_FNQK01000001.1"/>
</dbReference>
<dbReference type="AlphaFoldDB" id="A0A1H3VJ82"/>
<reference evidence="2 3" key="1">
    <citation type="submission" date="2016-10" db="EMBL/GenBank/DDBJ databases">
        <authorList>
            <person name="de Groot N.N."/>
        </authorList>
    </citation>
    <scope>NUCLEOTIDE SEQUENCE [LARGE SCALE GENOMIC DNA]</scope>
    <source>
        <strain evidence="2 3">DSM 23842</strain>
    </source>
</reference>
<dbReference type="SMART" id="SM00450">
    <property type="entry name" value="RHOD"/>
    <property type="match status" value="1"/>
</dbReference>
<dbReference type="InterPro" id="IPR001763">
    <property type="entry name" value="Rhodanese-like_dom"/>
</dbReference>